<proteinExistence type="predicted"/>
<accession>A7EHW9</accession>
<dbReference type="InParanoid" id="A7EHW9"/>
<gene>
    <name evidence="1" type="ORF">SS1G_04911</name>
</gene>
<dbReference type="Proteomes" id="UP000001312">
    <property type="component" value="Unassembled WGS sequence"/>
</dbReference>
<reference evidence="2" key="1">
    <citation type="journal article" date="2011" name="PLoS Genet.">
        <title>Genomic analysis of the necrotrophic fungal pathogens Sclerotinia sclerotiorum and Botrytis cinerea.</title>
        <authorList>
            <person name="Amselem J."/>
            <person name="Cuomo C.A."/>
            <person name="van Kan J.A."/>
            <person name="Viaud M."/>
            <person name="Benito E.P."/>
            <person name="Couloux A."/>
            <person name="Coutinho P.M."/>
            <person name="de Vries R.P."/>
            <person name="Dyer P.S."/>
            <person name="Fillinger S."/>
            <person name="Fournier E."/>
            <person name="Gout L."/>
            <person name="Hahn M."/>
            <person name="Kohn L."/>
            <person name="Lapalu N."/>
            <person name="Plummer K.M."/>
            <person name="Pradier J.M."/>
            <person name="Quevillon E."/>
            <person name="Sharon A."/>
            <person name="Simon A."/>
            <person name="ten Have A."/>
            <person name="Tudzynski B."/>
            <person name="Tudzynski P."/>
            <person name="Wincker P."/>
            <person name="Andrew M."/>
            <person name="Anthouard V."/>
            <person name="Beever R.E."/>
            <person name="Beffa R."/>
            <person name="Benoit I."/>
            <person name="Bouzid O."/>
            <person name="Brault B."/>
            <person name="Chen Z."/>
            <person name="Choquer M."/>
            <person name="Collemare J."/>
            <person name="Cotton P."/>
            <person name="Danchin E.G."/>
            <person name="Da Silva C."/>
            <person name="Gautier A."/>
            <person name="Giraud C."/>
            <person name="Giraud T."/>
            <person name="Gonzalez C."/>
            <person name="Grossetete S."/>
            <person name="Guldener U."/>
            <person name="Henrissat B."/>
            <person name="Howlett B.J."/>
            <person name="Kodira C."/>
            <person name="Kretschmer M."/>
            <person name="Lappartient A."/>
            <person name="Leroch M."/>
            <person name="Levis C."/>
            <person name="Mauceli E."/>
            <person name="Neuveglise C."/>
            <person name="Oeser B."/>
            <person name="Pearson M."/>
            <person name="Poulain J."/>
            <person name="Poussereau N."/>
            <person name="Quesneville H."/>
            <person name="Rascle C."/>
            <person name="Schumacher J."/>
            <person name="Segurens B."/>
            <person name="Sexton A."/>
            <person name="Silva E."/>
            <person name="Sirven C."/>
            <person name="Soanes D.M."/>
            <person name="Talbot N.J."/>
            <person name="Templeton M."/>
            <person name="Yandava C."/>
            <person name="Yarden O."/>
            <person name="Zeng Q."/>
            <person name="Rollins J.A."/>
            <person name="Lebrun M.H."/>
            <person name="Dickman M."/>
        </authorList>
    </citation>
    <scope>NUCLEOTIDE SEQUENCE [LARGE SCALE GENOMIC DNA]</scope>
    <source>
        <strain evidence="2">ATCC 18683 / 1980 / Ss-1</strain>
    </source>
</reference>
<dbReference type="EMBL" id="CH476626">
    <property type="protein sequence ID" value="EDO02435.1"/>
    <property type="molecule type" value="Genomic_DNA"/>
</dbReference>
<name>A7EHW9_SCLS1</name>
<organism evidence="1 2">
    <name type="scientific">Sclerotinia sclerotiorum (strain ATCC 18683 / 1980 / Ss-1)</name>
    <name type="common">White mold</name>
    <name type="synonym">Whetzelinia sclerotiorum</name>
    <dbReference type="NCBI Taxonomy" id="665079"/>
    <lineage>
        <taxon>Eukaryota</taxon>
        <taxon>Fungi</taxon>
        <taxon>Dikarya</taxon>
        <taxon>Ascomycota</taxon>
        <taxon>Pezizomycotina</taxon>
        <taxon>Leotiomycetes</taxon>
        <taxon>Helotiales</taxon>
        <taxon>Sclerotiniaceae</taxon>
        <taxon>Sclerotinia</taxon>
    </lineage>
</organism>
<protein>
    <submittedName>
        <fullName evidence="1">Uncharacterized protein</fullName>
    </submittedName>
</protein>
<sequence>MEWRAGYGSKFETQRVSLIIRQLHEAKETMPINIFQICEYVQRFYARSCDTILCVLISQNANKLSFLSGDSVRDVSRQGQGAHGEGSRARK</sequence>
<evidence type="ECO:0000313" key="2">
    <source>
        <dbReference type="Proteomes" id="UP000001312"/>
    </source>
</evidence>
<dbReference type="AlphaFoldDB" id="A7EHW9"/>
<dbReference type="RefSeq" id="XP_001593484.1">
    <property type="nucleotide sequence ID" value="XM_001593434.1"/>
</dbReference>
<dbReference type="KEGG" id="ssl:SS1G_04911"/>
<dbReference type="GeneID" id="5490170"/>
<keyword evidence="2" id="KW-1185">Reference proteome</keyword>
<evidence type="ECO:0000313" key="1">
    <source>
        <dbReference type="EMBL" id="EDO02435.1"/>
    </source>
</evidence>
<dbReference type="HOGENOM" id="CLU_2428389_0_0_1"/>